<accession>A0ABR9M3W1</accession>
<proteinExistence type="predicted"/>
<evidence type="ECO:0000313" key="1">
    <source>
        <dbReference type="EMBL" id="MBE1587600.1"/>
    </source>
</evidence>
<name>A0ABR9M3W1_9ACTN</name>
<reference evidence="1 2" key="1">
    <citation type="submission" date="2020-10" db="EMBL/GenBank/DDBJ databases">
        <title>Sequencing the genomes of 1000 actinobacteria strains.</title>
        <authorList>
            <person name="Klenk H.-P."/>
        </authorList>
    </citation>
    <scope>NUCLEOTIDE SEQUENCE [LARGE SCALE GENOMIC DNA]</scope>
    <source>
        <strain evidence="1 2">DSM 43173</strain>
    </source>
</reference>
<evidence type="ECO:0000313" key="2">
    <source>
        <dbReference type="Proteomes" id="UP000633509"/>
    </source>
</evidence>
<dbReference type="EMBL" id="JADBEK010000001">
    <property type="protein sequence ID" value="MBE1587600.1"/>
    <property type="molecule type" value="Genomic_DNA"/>
</dbReference>
<gene>
    <name evidence="1" type="ORF">H4W80_005858</name>
</gene>
<dbReference type="RefSeq" id="WP_192787964.1">
    <property type="nucleotide sequence ID" value="NZ_JADBEK010000001.1"/>
</dbReference>
<dbReference type="Proteomes" id="UP000633509">
    <property type="component" value="Unassembled WGS sequence"/>
</dbReference>
<sequence length="80" mass="8656">MSVAGKPRAIVPLYPGETPHLVDSEGLPFLFADRAQPPKPVFHHALPGLSDGDIGELLGLTKQRIQQIRSSANDESRQVS</sequence>
<keyword evidence="2" id="KW-1185">Reference proteome</keyword>
<evidence type="ECO:0008006" key="3">
    <source>
        <dbReference type="Google" id="ProtNLM"/>
    </source>
</evidence>
<organism evidence="1 2">
    <name type="scientific">Nonomuraea angiospora</name>
    <dbReference type="NCBI Taxonomy" id="46172"/>
    <lineage>
        <taxon>Bacteria</taxon>
        <taxon>Bacillati</taxon>
        <taxon>Actinomycetota</taxon>
        <taxon>Actinomycetes</taxon>
        <taxon>Streptosporangiales</taxon>
        <taxon>Streptosporangiaceae</taxon>
        <taxon>Nonomuraea</taxon>
    </lineage>
</organism>
<comment type="caution">
    <text evidence="1">The sequence shown here is derived from an EMBL/GenBank/DDBJ whole genome shotgun (WGS) entry which is preliminary data.</text>
</comment>
<protein>
    <recommendedName>
        <fullName evidence="3">RNA polymerase sigma-70 region 4 domain-containing protein</fullName>
    </recommendedName>
</protein>